<name>S9SYT4_PAEAL</name>
<reference evidence="2 3" key="1">
    <citation type="submission" date="2013-05" db="EMBL/GenBank/DDBJ databases">
        <authorList>
            <person name="Strain E.A."/>
            <person name="Brown E."/>
            <person name="Allard M.W."/>
            <person name="Luo Y.L."/>
        </authorList>
    </citation>
    <scope>NUCLEOTIDE SEQUENCE [LARGE SCALE GENOMIC DNA]</scope>
    <source>
        <strain evidence="2 3">TS-15</strain>
    </source>
</reference>
<dbReference type="InterPro" id="IPR016181">
    <property type="entry name" value="Acyl_CoA_acyltransferase"/>
</dbReference>
<dbReference type="GO" id="GO:0016747">
    <property type="term" value="F:acyltransferase activity, transferring groups other than amino-acyl groups"/>
    <property type="evidence" value="ECO:0007669"/>
    <property type="project" value="InterPro"/>
</dbReference>
<dbReference type="Pfam" id="PF00583">
    <property type="entry name" value="Acetyltransf_1"/>
    <property type="match status" value="1"/>
</dbReference>
<dbReference type="Gene3D" id="3.40.630.30">
    <property type="match status" value="1"/>
</dbReference>
<feature type="domain" description="N-acetyltransferase" evidence="1">
    <location>
        <begin position="153"/>
        <end position="301"/>
    </location>
</feature>
<accession>S9SYT4</accession>
<comment type="caution">
    <text evidence="2">The sequence shown here is derived from an EMBL/GenBank/DDBJ whole genome shotgun (WGS) entry which is preliminary data.</text>
</comment>
<dbReference type="EMBL" id="ATMT01000001">
    <property type="protein sequence ID" value="EPY09288.1"/>
    <property type="molecule type" value="Genomic_DNA"/>
</dbReference>
<dbReference type="PATRIC" id="fig|1117108.3.peg.64"/>
<evidence type="ECO:0000313" key="2">
    <source>
        <dbReference type="EMBL" id="EPY09288.1"/>
    </source>
</evidence>
<dbReference type="RefSeq" id="WP_021257682.1">
    <property type="nucleotide sequence ID" value="NZ_ATMT01000001.1"/>
</dbReference>
<proteinExistence type="predicted"/>
<sequence>MNLQFKTYHDDNYNEVCQFLIDISQEHRKHINWNWARWEWMYFHPDFDRSLRSKIGLWFDELELVGLATYDHYSGEAFFATKQGYEELEDEIVEYAVKTFSDENGLGVAVNDTDSERSQRLQNKGFVKHDQSENIVACSIANIEHHSVLPAGITLKSLDAETDVYKHKTVLWKGFDHDGPVPIDDVTIQKQKAMLSATHMNPSLHIVAVNEDGEYVAYCGLWYSPQTDYAYVEPVVTIPSYRGMGLGAAVVVEALKRSSVLGANKAYVISDHLFYKAIGFVQHSRYSFYWHNDLRTAIRNV</sequence>
<dbReference type="SUPFAM" id="SSF55729">
    <property type="entry name" value="Acyl-CoA N-acyltransferases (Nat)"/>
    <property type="match status" value="1"/>
</dbReference>
<organism evidence="2 3">
    <name type="scientific">Paenibacillus alvei TS-15</name>
    <dbReference type="NCBI Taxonomy" id="1117108"/>
    <lineage>
        <taxon>Bacteria</taxon>
        <taxon>Bacillati</taxon>
        <taxon>Bacillota</taxon>
        <taxon>Bacilli</taxon>
        <taxon>Bacillales</taxon>
        <taxon>Paenibacillaceae</taxon>
        <taxon>Paenibacillus</taxon>
    </lineage>
</organism>
<dbReference type="Proteomes" id="UP000015344">
    <property type="component" value="Unassembled WGS sequence"/>
</dbReference>
<dbReference type="CDD" id="cd04301">
    <property type="entry name" value="NAT_SF"/>
    <property type="match status" value="1"/>
</dbReference>
<dbReference type="eggNOG" id="COG3153">
    <property type="taxonomic scope" value="Bacteria"/>
</dbReference>
<keyword evidence="2" id="KW-0808">Transferase</keyword>
<evidence type="ECO:0000313" key="3">
    <source>
        <dbReference type="Proteomes" id="UP000015344"/>
    </source>
</evidence>
<protein>
    <submittedName>
        <fullName evidence="2">GNAT family acetyltransferase</fullName>
    </submittedName>
</protein>
<evidence type="ECO:0000259" key="1">
    <source>
        <dbReference type="PROSITE" id="PS51186"/>
    </source>
</evidence>
<dbReference type="AlphaFoldDB" id="S9SYT4"/>
<gene>
    <name evidence="2" type="ORF">PAALTS15_00305</name>
</gene>
<dbReference type="PROSITE" id="PS51186">
    <property type="entry name" value="GNAT"/>
    <property type="match status" value="1"/>
</dbReference>
<dbReference type="InterPro" id="IPR000182">
    <property type="entry name" value="GNAT_dom"/>
</dbReference>